<feature type="DNA-binding region" description="H-T-H motif" evidence="2">
    <location>
        <begin position="40"/>
        <end position="59"/>
    </location>
</feature>
<evidence type="ECO:0000259" key="3">
    <source>
        <dbReference type="PROSITE" id="PS50977"/>
    </source>
</evidence>
<feature type="domain" description="HTH tetR-type" evidence="3">
    <location>
        <begin position="17"/>
        <end position="67"/>
    </location>
</feature>
<dbReference type="Proteomes" id="UP000292958">
    <property type="component" value="Unassembled WGS sequence"/>
</dbReference>
<organism evidence="4 5">
    <name type="scientific">Edaphobacter modestus</name>
    <dbReference type="NCBI Taxonomy" id="388466"/>
    <lineage>
        <taxon>Bacteria</taxon>
        <taxon>Pseudomonadati</taxon>
        <taxon>Acidobacteriota</taxon>
        <taxon>Terriglobia</taxon>
        <taxon>Terriglobales</taxon>
        <taxon>Acidobacteriaceae</taxon>
        <taxon>Edaphobacter</taxon>
    </lineage>
</organism>
<evidence type="ECO:0000256" key="1">
    <source>
        <dbReference type="ARBA" id="ARBA00023125"/>
    </source>
</evidence>
<sequence length="67" mass="7458">MAGLALDGPVEKMMGMKSTRDNLIETGLQLMHRNGYYATGIKEILDTAQVPKGTFYHYGTARLPEVR</sequence>
<dbReference type="InterPro" id="IPR009057">
    <property type="entry name" value="Homeodomain-like_sf"/>
</dbReference>
<name>A0A4Q7Y1V0_9BACT</name>
<dbReference type="EMBL" id="SHKW01000007">
    <property type="protein sequence ID" value="RZU29745.1"/>
    <property type="molecule type" value="Genomic_DNA"/>
</dbReference>
<reference evidence="4 5" key="1">
    <citation type="submission" date="2019-02" db="EMBL/GenBank/DDBJ databases">
        <title>Genomic Encyclopedia of Archaeal and Bacterial Type Strains, Phase II (KMG-II): from individual species to whole genera.</title>
        <authorList>
            <person name="Goeker M."/>
        </authorList>
    </citation>
    <scope>NUCLEOTIDE SEQUENCE [LARGE SCALE GENOMIC DNA]</scope>
    <source>
        <strain evidence="4 5">DSM 18101</strain>
    </source>
</reference>
<dbReference type="InterPro" id="IPR001647">
    <property type="entry name" value="HTH_TetR"/>
</dbReference>
<dbReference type="Pfam" id="PF00440">
    <property type="entry name" value="TetR_N"/>
    <property type="match status" value="1"/>
</dbReference>
<keyword evidence="1 2" id="KW-0238">DNA-binding</keyword>
<protein>
    <submittedName>
        <fullName evidence="4">TetR family transcriptional regulator</fullName>
    </submittedName>
</protein>
<dbReference type="SUPFAM" id="SSF46689">
    <property type="entry name" value="Homeodomain-like"/>
    <property type="match status" value="1"/>
</dbReference>
<keyword evidence="5" id="KW-1185">Reference proteome</keyword>
<comment type="caution">
    <text evidence="4">The sequence shown here is derived from an EMBL/GenBank/DDBJ whole genome shotgun (WGS) entry which is preliminary data.</text>
</comment>
<dbReference type="Gene3D" id="1.10.357.10">
    <property type="entry name" value="Tetracycline Repressor, domain 2"/>
    <property type="match status" value="1"/>
</dbReference>
<dbReference type="GO" id="GO:0003677">
    <property type="term" value="F:DNA binding"/>
    <property type="evidence" value="ECO:0007669"/>
    <property type="project" value="UniProtKB-UniRule"/>
</dbReference>
<accession>A0A4Q7Y1V0</accession>
<dbReference type="PROSITE" id="PS50977">
    <property type="entry name" value="HTH_TETR_2"/>
    <property type="match status" value="1"/>
</dbReference>
<evidence type="ECO:0000256" key="2">
    <source>
        <dbReference type="PROSITE-ProRule" id="PRU00335"/>
    </source>
</evidence>
<dbReference type="AlphaFoldDB" id="A0A4Q7Y1V0"/>
<proteinExistence type="predicted"/>
<evidence type="ECO:0000313" key="4">
    <source>
        <dbReference type="EMBL" id="RZU29745.1"/>
    </source>
</evidence>
<gene>
    <name evidence="4" type="ORF">BDD14_6362</name>
</gene>
<evidence type="ECO:0000313" key="5">
    <source>
        <dbReference type="Proteomes" id="UP000292958"/>
    </source>
</evidence>